<dbReference type="Pfam" id="PF12122">
    <property type="entry name" value="Rhomboid_N"/>
    <property type="match status" value="1"/>
</dbReference>
<feature type="transmembrane region" description="Helical" evidence="7">
    <location>
        <begin position="113"/>
        <end position="132"/>
    </location>
</feature>
<dbReference type="Pfam" id="PF01694">
    <property type="entry name" value="Rhomboid"/>
    <property type="match status" value="1"/>
</dbReference>
<dbReference type="PANTHER" id="PTHR43731:SF14">
    <property type="entry name" value="PRESENILIN-ASSOCIATED RHOMBOID-LIKE PROTEIN, MITOCHONDRIAL"/>
    <property type="match status" value="1"/>
</dbReference>
<dbReference type="EC" id="3.4.21.105" evidence="10"/>
<dbReference type="PANTHER" id="PTHR43731">
    <property type="entry name" value="RHOMBOID PROTEASE"/>
    <property type="match status" value="1"/>
</dbReference>
<dbReference type="InterPro" id="IPR050925">
    <property type="entry name" value="Rhomboid_protease_S54"/>
</dbReference>
<feature type="transmembrane region" description="Helical" evidence="7">
    <location>
        <begin position="290"/>
        <end position="313"/>
    </location>
</feature>
<evidence type="ECO:0000256" key="4">
    <source>
        <dbReference type="ARBA" id="ARBA00022801"/>
    </source>
</evidence>
<dbReference type="RefSeq" id="WP_145346306.1">
    <property type="nucleotide sequence ID" value="NZ_CP036261.1"/>
</dbReference>
<dbReference type="GO" id="GO:0006508">
    <property type="term" value="P:proteolysis"/>
    <property type="evidence" value="ECO:0007669"/>
    <property type="project" value="UniProtKB-KW"/>
</dbReference>
<evidence type="ECO:0000256" key="7">
    <source>
        <dbReference type="SAM" id="Phobius"/>
    </source>
</evidence>
<feature type="domain" description="Peptidase S54 GlpG peptidase N-terminal" evidence="9">
    <location>
        <begin position="1"/>
        <end position="73"/>
    </location>
</feature>
<feature type="transmembrane region" description="Helical" evidence="7">
    <location>
        <begin position="265"/>
        <end position="284"/>
    </location>
</feature>
<dbReference type="InterPro" id="IPR022732">
    <property type="entry name" value="Peptidase_S54_GlpG_N"/>
</dbReference>
<evidence type="ECO:0000313" key="11">
    <source>
        <dbReference type="Proteomes" id="UP000319557"/>
    </source>
</evidence>
<organism evidence="10 11">
    <name type="scientific">Rosistilla ulvae</name>
    <dbReference type="NCBI Taxonomy" id="1930277"/>
    <lineage>
        <taxon>Bacteria</taxon>
        <taxon>Pseudomonadati</taxon>
        <taxon>Planctomycetota</taxon>
        <taxon>Planctomycetia</taxon>
        <taxon>Pirellulales</taxon>
        <taxon>Pirellulaceae</taxon>
        <taxon>Rosistilla</taxon>
    </lineage>
</organism>
<dbReference type="InterPro" id="IPR022764">
    <property type="entry name" value="Peptidase_S54_rhomboid_dom"/>
</dbReference>
<keyword evidence="5 7" id="KW-1133">Transmembrane helix</keyword>
<evidence type="ECO:0000256" key="2">
    <source>
        <dbReference type="ARBA" id="ARBA00009045"/>
    </source>
</evidence>
<feature type="domain" description="Peptidase S54 rhomboid" evidence="8">
    <location>
        <begin position="169"/>
        <end position="314"/>
    </location>
</feature>
<proteinExistence type="inferred from homology"/>
<evidence type="ECO:0000313" key="10">
    <source>
        <dbReference type="EMBL" id="QDS88826.1"/>
    </source>
</evidence>
<evidence type="ECO:0000256" key="6">
    <source>
        <dbReference type="ARBA" id="ARBA00023136"/>
    </source>
</evidence>
<dbReference type="KEGG" id="ruv:EC9_30210"/>
<evidence type="ECO:0000256" key="1">
    <source>
        <dbReference type="ARBA" id="ARBA00004141"/>
    </source>
</evidence>
<dbReference type="GO" id="GO:0004252">
    <property type="term" value="F:serine-type endopeptidase activity"/>
    <property type="evidence" value="ECO:0007669"/>
    <property type="project" value="InterPro"/>
</dbReference>
<dbReference type="AlphaFoldDB" id="A0A517M1T2"/>
<keyword evidence="10" id="KW-0645">Protease</keyword>
<evidence type="ECO:0000256" key="3">
    <source>
        <dbReference type="ARBA" id="ARBA00022692"/>
    </source>
</evidence>
<comment type="similarity">
    <text evidence="2">Belongs to the peptidase S54 family.</text>
</comment>
<feature type="transmembrane region" description="Helical" evidence="7">
    <location>
        <begin position="208"/>
        <end position="228"/>
    </location>
</feature>
<keyword evidence="3 7" id="KW-0812">Transmembrane</keyword>
<dbReference type="Proteomes" id="UP000319557">
    <property type="component" value="Chromosome"/>
</dbReference>
<gene>
    <name evidence="10" type="primary">glpG_1</name>
    <name evidence="10" type="ORF">EC9_30210</name>
</gene>
<dbReference type="OrthoDB" id="9813074at2"/>
<keyword evidence="4 10" id="KW-0378">Hydrolase</keyword>
<evidence type="ECO:0000256" key="5">
    <source>
        <dbReference type="ARBA" id="ARBA00022989"/>
    </source>
</evidence>
<reference evidence="10 11" key="1">
    <citation type="submission" date="2019-02" db="EMBL/GenBank/DDBJ databases">
        <title>Deep-cultivation of Planctomycetes and their phenomic and genomic characterization uncovers novel biology.</title>
        <authorList>
            <person name="Wiegand S."/>
            <person name="Jogler M."/>
            <person name="Boedeker C."/>
            <person name="Pinto D."/>
            <person name="Vollmers J."/>
            <person name="Rivas-Marin E."/>
            <person name="Kohn T."/>
            <person name="Peeters S.H."/>
            <person name="Heuer A."/>
            <person name="Rast P."/>
            <person name="Oberbeckmann S."/>
            <person name="Bunk B."/>
            <person name="Jeske O."/>
            <person name="Meyerdierks A."/>
            <person name="Storesund J.E."/>
            <person name="Kallscheuer N."/>
            <person name="Luecker S."/>
            <person name="Lage O.M."/>
            <person name="Pohl T."/>
            <person name="Merkel B.J."/>
            <person name="Hornburger P."/>
            <person name="Mueller R.-W."/>
            <person name="Bruemmer F."/>
            <person name="Labrenz M."/>
            <person name="Spormann A.M."/>
            <person name="Op den Camp H."/>
            <person name="Overmann J."/>
            <person name="Amann R."/>
            <person name="Jetten M.S.M."/>
            <person name="Mascher T."/>
            <person name="Medema M.H."/>
            <person name="Devos D.P."/>
            <person name="Kaster A.-K."/>
            <person name="Ovreas L."/>
            <person name="Rohde M."/>
            <person name="Galperin M.Y."/>
            <person name="Jogler C."/>
        </authorList>
    </citation>
    <scope>NUCLEOTIDE SEQUENCE [LARGE SCALE GENOMIC DNA]</scope>
    <source>
        <strain evidence="10 11">EC9</strain>
    </source>
</reference>
<feature type="transmembrane region" description="Helical" evidence="7">
    <location>
        <begin position="234"/>
        <end position="253"/>
    </location>
</feature>
<sequence>MRKIGELTERAQAVRFCDYLLTIDISAMAETSHSDAEAWAVWIRDEDRLEEARAQFAHFRQQPDDAKYNVQKQAEEIRKQQETKNRDRLKQQRKVGGSSWAGSGNYMSQKPRLTIALVITCVVLFFVTDPGVKRESNDAGLRLYDGMRFVGIQDFVESEGDPLASIKKGEIWRVFTPNLLHGSMMHLGFNMLALFFLGGAIERLQSPWAFAVLVFLTGVMAIVVQSVFPPALGGSPNVIGISGAVYGLFGYLWIRPILQPSFPNLIPPTTVMMMLAFMFMFILVPQGSMGGVSVANVAHVAGLVTGIACAAVASRMSS</sequence>
<dbReference type="GO" id="GO:0016020">
    <property type="term" value="C:membrane"/>
    <property type="evidence" value="ECO:0007669"/>
    <property type="project" value="UniProtKB-SubCell"/>
</dbReference>
<dbReference type="Gene3D" id="1.20.1540.10">
    <property type="entry name" value="Rhomboid-like"/>
    <property type="match status" value="1"/>
</dbReference>
<name>A0A517M1T2_9BACT</name>
<protein>
    <submittedName>
        <fullName evidence="10">Rhomboid protease GlpG</fullName>
        <ecNumber evidence="10">3.4.21.105</ecNumber>
    </submittedName>
</protein>
<accession>A0A517M1T2</accession>
<dbReference type="InterPro" id="IPR035952">
    <property type="entry name" value="Rhomboid-like_sf"/>
</dbReference>
<evidence type="ECO:0000259" key="9">
    <source>
        <dbReference type="Pfam" id="PF12122"/>
    </source>
</evidence>
<dbReference type="SUPFAM" id="SSF144091">
    <property type="entry name" value="Rhomboid-like"/>
    <property type="match status" value="1"/>
</dbReference>
<dbReference type="Gene3D" id="3.30.70.2350">
    <property type="match status" value="1"/>
</dbReference>
<keyword evidence="6 7" id="KW-0472">Membrane</keyword>
<comment type="subcellular location">
    <subcellularLocation>
        <location evidence="1">Membrane</location>
        <topology evidence="1">Multi-pass membrane protein</topology>
    </subcellularLocation>
</comment>
<keyword evidence="11" id="KW-1185">Reference proteome</keyword>
<feature type="transmembrane region" description="Helical" evidence="7">
    <location>
        <begin position="183"/>
        <end position="201"/>
    </location>
</feature>
<dbReference type="InterPro" id="IPR038236">
    <property type="entry name" value="GlpG_N_sf"/>
</dbReference>
<dbReference type="EMBL" id="CP036261">
    <property type="protein sequence ID" value="QDS88826.1"/>
    <property type="molecule type" value="Genomic_DNA"/>
</dbReference>
<evidence type="ECO:0000259" key="8">
    <source>
        <dbReference type="Pfam" id="PF01694"/>
    </source>
</evidence>